<dbReference type="RefSeq" id="WP_344272117.1">
    <property type="nucleotide sequence ID" value="NZ_BAAAMR010000049.1"/>
</dbReference>
<proteinExistence type="inferred from homology"/>
<evidence type="ECO:0000256" key="2">
    <source>
        <dbReference type="ARBA" id="ARBA00035108"/>
    </source>
</evidence>
<evidence type="ECO:0000313" key="6">
    <source>
        <dbReference type="Proteomes" id="UP001501020"/>
    </source>
</evidence>
<evidence type="ECO:0000256" key="1">
    <source>
        <dbReference type="ARBA" id="ARBA00022987"/>
    </source>
</evidence>
<feature type="region of interest" description="Disordered" evidence="4">
    <location>
        <begin position="1"/>
        <end position="84"/>
    </location>
</feature>
<dbReference type="EMBL" id="BAAAMR010000049">
    <property type="protein sequence ID" value="GAA2148602.1"/>
    <property type="molecule type" value="Genomic_DNA"/>
</dbReference>
<evidence type="ECO:0000256" key="3">
    <source>
        <dbReference type="ARBA" id="ARBA00035659"/>
    </source>
</evidence>
<name>A0ABN2ZWN6_9ACTN</name>
<dbReference type="InterPro" id="IPR007805">
    <property type="entry name" value="GvpK"/>
</dbReference>
<gene>
    <name evidence="5" type="ORF">GCM10009727_51660</name>
</gene>
<keyword evidence="6" id="KW-1185">Reference proteome</keyword>
<evidence type="ECO:0000313" key="5">
    <source>
        <dbReference type="EMBL" id="GAA2148602.1"/>
    </source>
</evidence>
<dbReference type="Proteomes" id="UP001501020">
    <property type="component" value="Unassembled WGS sequence"/>
</dbReference>
<comment type="subcellular location">
    <subcellularLocation>
        <location evidence="2">Gas vesicle</location>
    </subcellularLocation>
</comment>
<comment type="similarity">
    <text evidence="3">Belongs to the gas vesicle GvpK family.</text>
</comment>
<feature type="compositionally biased region" description="Basic and acidic residues" evidence="4">
    <location>
        <begin position="1"/>
        <end position="11"/>
    </location>
</feature>
<feature type="compositionally biased region" description="Polar residues" evidence="4">
    <location>
        <begin position="71"/>
        <end position="80"/>
    </location>
</feature>
<evidence type="ECO:0000256" key="4">
    <source>
        <dbReference type="SAM" id="MobiDB-lite"/>
    </source>
</evidence>
<organism evidence="5 6">
    <name type="scientific">Actinomadura napierensis</name>
    <dbReference type="NCBI Taxonomy" id="267854"/>
    <lineage>
        <taxon>Bacteria</taxon>
        <taxon>Bacillati</taxon>
        <taxon>Actinomycetota</taxon>
        <taxon>Actinomycetes</taxon>
        <taxon>Streptosporangiales</taxon>
        <taxon>Thermomonosporaceae</taxon>
        <taxon>Actinomadura</taxon>
    </lineage>
</organism>
<keyword evidence="1" id="KW-0304">Gas vesicle</keyword>
<dbReference type="Pfam" id="PF05121">
    <property type="entry name" value="GvpK"/>
    <property type="match status" value="1"/>
</dbReference>
<evidence type="ECO:0008006" key="7">
    <source>
        <dbReference type="Google" id="ProtNLM"/>
    </source>
</evidence>
<sequence length="166" mass="17919">MNPAPHGHDPARGPGRPRGGDRAPVSGEVSVRDPAAGDPLTDDILAGRTGGASGEAPVRATRASAHASALREQSSRTMQRLRTDPETVERDLVKLVLTLVELIRQLMERQALRRAEGGDLSDEQVERLGLALMRLDEAMTRLKDHFDLEDGDLNLDLGPLGPLLPE</sequence>
<reference evidence="5 6" key="1">
    <citation type="journal article" date="2019" name="Int. J. Syst. Evol. Microbiol.">
        <title>The Global Catalogue of Microorganisms (GCM) 10K type strain sequencing project: providing services to taxonomists for standard genome sequencing and annotation.</title>
        <authorList>
            <consortium name="The Broad Institute Genomics Platform"/>
            <consortium name="The Broad Institute Genome Sequencing Center for Infectious Disease"/>
            <person name="Wu L."/>
            <person name="Ma J."/>
        </authorList>
    </citation>
    <scope>NUCLEOTIDE SEQUENCE [LARGE SCALE GENOMIC DNA]</scope>
    <source>
        <strain evidence="5 6">JCM 13850</strain>
    </source>
</reference>
<accession>A0ABN2ZWN6</accession>
<dbReference type="PANTHER" id="PTHR40137:SF2">
    <property type="entry name" value="PROTEIN GVPK 1"/>
    <property type="match status" value="1"/>
</dbReference>
<dbReference type="PANTHER" id="PTHR40137">
    <property type="entry name" value="PROTEIN GVPK 1"/>
    <property type="match status" value="1"/>
</dbReference>
<comment type="caution">
    <text evidence="5">The sequence shown here is derived from an EMBL/GenBank/DDBJ whole genome shotgun (WGS) entry which is preliminary data.</text>
</comment>
<protein>
    <recommendedName>
        <fullName evidence="7">Gas vesicle protein K</fullName>
    </recommendedName>
</protein>